<feature type="region of interest" description="Disordered" evidence="1">
    <location>
        <begin position="23"/>
        <end position="82"/>
    </location>
</feature>
<feature type="compositionally biased region" description="Polar residues" evidence="1">
    <location>
        <begin position="45"/>
        <end position="63"/>
    </location>
</feature>
<protein>
    <submittedName>
        <fullName evidence="2">Uncharacterized protein</fullName>
    </submittedName>
</protein>
<evidence type="ECO:0000313" key="2">
    <source>
        <dbReference type="EMBL" id="KAG7528489.1"/>
    </source>
</evidence>
<dbReference type="AlphaFoldDB" id="A0A8K0JFH8"/>
<reference evidence="2" key="1">
    <citation type="submission" date="2020-04" db="EMBL/GenBank/DDBJ databases">
        <title>Analysis of mating type loci in Filobasidium floriforme.</title>
        <authorList>
            <person name="Nowrousian M."/>
        </authorList>
    </citation>
    <scope>NUCLEOTIDE SEQUENCE</scope>
    <source>
        <strain evidence="2">CBS 6242</strain>
    </source>
</reference>
<accession>A0A8K0JFH8</accession>
<dbReference type="EMBL" id="JABELV010000180">
    <property type="protein sequence ID" value="KAG7528489.1"/>
    <property type="molecule type" value="Genomic_DNA"/>
</dbReference>
<gene>
    <name evidence="2" type="ORF">FFLO_06112</name>
</gene>
<keyword evidence="3" id="KW-1185">Reference proteome</keyword>
<dbReference type="Proteomes" id="UP000812966">
    <property type="component" value="Unassembled WGS sequence"/>
</dbReference>
<evidence type="ECO:0000313" key="3">
    <source>
        <dbReference type="Proteomes" id="UP000812966"/>
    </source>
</evidence>
<evidence type="ECO:0000256" key="1">
    <source>
        <dbReference type="SAM" id="MobiDB-lite"/>
    </source>
</evidence>
<sequence>MSPETFWSLANTVDDDHNEELVEWQSGESQWGDESGNGSGNANSTGDQTESTFTAPDSFTAPENFTAPDGPPFTVEGNEPVAPPSAIPTINLFDQLSAFQDMNRFGQPFGFRGVNMFDRMTANNELGEAILARWTGRPSQPTTMFDTASPIREDRQDVSPVQPEQSVDNSFGCNDHGQPEGTTSDGFPFYPQQVDDVFGCNYHEQPQATNPGGLNFHRSVSPAEGQEDFFSGFEAQFNDNDQEMLEIQIGDASPLLAPNTNWDSMDMVPDLMLDRRPSLLSTEPSSSLVTPLNSAVLPHSQPDHDMDNDSGIFIAHPETAMDVDLSFIGQNESGGQEHWEALLDQLERLEDPNSSLPGHLDKPETSGLAFDNCLGVDLQRQAVDGVDAETQPMPIVGGPAGDK</sequence>
<proteinExistence type="predicted"/>
<comment type="caution">
    <text evidence="2">The sequence shown here is derived from an EMBL/GenBank/DDBJ whole genome shotgun (WGS) entry which is preliminary data.</text>
</comment>
<organism evidence="2 3">
    <name type="scientific">Filobasidium floriforme</name>
    <dbReference type="NCBI Taxonomy" id="5210"/>
    <lineage>
        <taxon>Eukaryota</taxon>
        <taxon>Fungi</taxon>
        <taxon>Dikarya</taxon>
        <taxon>Basidiomycota</taxon>
        <taxon>Agaricomycotina</taxon>
        <taxon>Tremellomycetes</taxon>
        <taxon>Filobasidiales</taxon>
        <taxon>Filobasidiaceae</taxon>
        <taxon>Filobasidium</taxon>
    </lineage>
</organism>
<name>A0A8K0JFH8_9TREE</name>